<gene>
    <name evidence="1" type="ORF">Rcae01_06795</name>
</gene>
<evidence type="ECO:0000313" key="2">
    <source>
        <dbReference type="Proteomes" id="UP001416858"/>
    </source>
</evidence>
<keyword evidence="2" id="KW-1185">Reference proteome</keyword>
<comment type="caution">
    <text evidence="1">The sequence shown here is derived from an EMBL/GenBank/DDBJ whole genome shotgun (WGS) entry which is preliminary data.</text>
</comment>
<organism evidence="1 2">
    <name type="scientific">Novipirellula caenicola</name>
    <dbReference type="NCBI Taxonomy" id="1536901"/>
    <lineage>
        <taxon>Bacteria</taxon>
        <taxon>Pseudomonadati</taxon>
        <taxon>Planctomycetota</taxon>
        <taxon>Planctomycetia</taxon>
        <taxon>Pirellulales</taxon>
        <taxon>Pirellulaceae</taxon>
        <taxon>Novipirellula</taxon>
    </lineage>
</organism>
<evidence type="ECO:0000313" key="1">
    <source>
        <dbReference type="EMBL" id="GAA5511277.1"/>
    </source>
</evidence>
<accession>A0ABP9W1M3</accession>
<sequence>MGPCPICGGTIGYAGTQCRNRIAMPTCDECGAVLDRTYCPSYAYVHAQSERRKRKWSPAKELLRKSECTSREFIRSRCWTMYMIDDLIEIRYNSANDTYDIVVPGETDVIGIGIDGLIEWVAESGLTDNRDLQFSG</sequence>
<name>A0ABP9W1M3_9BACT</name>
<reference evidence="1 2" key="1">
    <citation type="submission" date="2024-02" db="EMBL/GenBank/DDBJ databases">
        <title>Rhodopirellula caenicola NBRC 110016.</title>
        <authorList>
            <person name="Ichikawa N."/>
            <person name="Katano-Makiyama Y."/>
            <person name="Hidaka K."/>
        </authorList>
    </citation>
    <scope>NUCLEOTIDE SEQUENCE [LARGE SCALE GENOMIC DNA]</scope>
    <source>
        <strain evidence="1 2">NBRC 110016</strain>
    </source>
</reference>
<proteinExistence type="predicted"/>
<protein>
    <submittedName>
        <fullName evidence="1">Uncharacterized protein</fullName>
    </submittedName>
</protein>
<dbReference type="Proteomes" id="UP001416858">
    <property type="component" value="Unassembled WGS sequence"/>
</dbReference>
<dbReference type="EMBL" id="BAABRO010000065">
    <property type="protein sequence ID" value="GAA5511277.1"/>
    <property type="molecule type" value="Genomic_DNA"/>
</dbReference>